<sequence>MVGDAASPGLSGGVESMLDIETITGVAGNVESEFWGFSGRSPDNAHNEPFLKWLTTLGSTSDAEVPKIFSTSYGEDEGSWSTAAAQRLGVEFQKAGARGISLLYAAGDEGANCEQGKFVPEGPGSSPYVTAVGGTMPASGYPAPGSEAAIGLSSGGFSNYWPMPDYQKEAVQKYLTMEGLPSRSRGYNTSGRAYPDIAAQATDFIVYTPIPVPGVSGTSCASPTAAGIFALLNDLRLAQGKSTLGFLNPLIYEHFSAFNDVTTGASAGCLTDGWPAKPGWDAVTGVGTPDFAKLAKVVEGLPSGRNLEIVI</sequence>
<reference evidence="8" key="1">
    <citation type="submission" date="2023-10" db="EMBL/GenBank/DDBJ databases">
        <authorList>
            <person name="Chen Y."/>
            <person name="Shah S."/>
            <person name="Dougan E. K."/>
            <person name="Thang M."/>
            <person name="Chan C."/>
        </authorList>
    </citation>
    <scope>NUCLEOTIDE SEQUENCE [LARGE SCALE GENOMIC DNA]</scope>
</reference>
<keyword evidence="9" id="KW-1185">Reference proteome</keyword>
<dbReference type="PANTHER" id="PTHR14218">
    <property type="entry name" value="PROTEASE S8 TRIPEPTIDYL PEPTIDASE I CLN2"/>
    <property type="match status" value="1"/>
</dbReference>
<dbReference type="PROSITE" id="PS51695">
    <property type="entry name" value="SEDOLISIN"/>
    <property type="match status" value="1"/>
</dbReference>
<feature type="binding site" evidence="6">
    <location>
        <position position="281"/>
    </location>
    <ligand>
        <name>Ca(2+)</name>
        <dbReference type="ChEBI" id="CHEBI:29108"/>
    </ligand>
</feature>
<comment type="caution">
    <text evidence="8">The sequence shown here is derived from an EMBL/GenBank/DDBJ whole genome shotgun (WGS) entry which is preliminary data.</text>
</comment>
<dbReference type="InterPro" id="IPR050819">
    <property type="entry name" value="Tripeptidyl-peptidase_I"/>
</dbReference>
<comment type="catalytic activity">
    <reaction evidence="4">
        <text>Hydrolysis of proteins with broad specificity for peptide bonds, and a preference for a large uncharged residue in P1. Hydrolyzes peptide amides.</text>
        <dbReference type="EC" id="3.4.21.62"/>
    </reaction>
</comment>
<keyword evidence="2 6" id="KW-0378">Hydrolase</keyword>
<dbReference type="EC" id="3.4.21.62" evidence="5"/>
<dbReference type="InterPro" id="IPR023828">
    <property type="entry name" value="Peptidase_S8_Ser-AS"/>
</dbReference>
<keyword evidence="6" id="KW-0106">Calcium</keyword>
<evidence type="ECO:0000313" key="9">
    <source>
        <dbReference type="Proteomes" id="UP001189429"/>
    </source>
</evidence>
<keyword evidence="6" id="KW-0479">Metal-binding</keyword>
<evidence type="ECO:0000256" key="3">
    <source>
        <dbReference type="ARBA" id="ARBA00022825"/>
    </source>
</evidence>
<feature type="active site" description="Charge relay system" evidence="6">
    <location>
        <position position="15"/>
    </location>
</feature>
<evidence type="ECO:0000256" key="1">
    <source>
        <dbReference type="ARBA" id="ARBA00022670"/>
    </source>
</evidence>
<name>A0ABN9TZF2_9DINO</name>
<keyword evidence="1 6" id="KW-0645">Protease</keyword>
<dbReference type="InterPro" id="IPR036852">
    <property type="entry name" value="Peptidase_S8/S53_dom_sf"/>
</dbReference>
<dbReference type="EMBL" id="CAUYUJ010015269">
    <property type="protein sequence ID" value="CAK0851741.1"/>
    <property type="molecule type" value="Genomic_DNA"/>
</dbReference>
<evidence type="ECO:0000256" key="4">
    <source>
        <dbReference type="ARBA" id="ARBA00023529"/>
    </source>
</evidence>
<dbReference type="Proteomes" id="UP001189429">
    <property type="component" value="Unassembled WGS sequence"/>
</dbReference>
<evidence type="ECO:0000256" key="6">
    <source>
        <dbReference type="PROSITE-ProRule" id="PRU01032"/>
    </source>
</evidence>
<keyword evidence="3 6" id="KW-0720">Serine protease</keyword>
<evidence type="ECO:0000256" key="5">
    <source>
        <dbReference type="ARBA" id="ARBA00023619"/>
    </source>
</evidence>
<feature type="binding site" evidence="6">
    <location>
        <position position="279"/>
    </location>
    <ligand>
        <name>Ca(2+)</name>
        <dbReference type="ChEBI" id="CHEBI:29108"/>
    </ligand>
</feature>
<feature type="active site" description="Charge relay system" evidence="6">
    <location>
        <position position="219"/>
    </location>
</feature>
<dbReference type="InterPro" id="IPR000209">
    <property type="entry name" value="Peptidase_S8/S53_dom"/>
</dbReference>
<dbReference type="SUPFAM" id="SSF52743">
    <property type="entry name" value="Subtilisin-like"/>
    <property type="match status" value="1"/>
</dbReference>
<evidence type="ECO:0000259" key="7">
    <source>
        <dbReference type="PROSITE" id="PS51695"/>
    </source>
</evidence>
<dbReference type="PROSITE" id="PS00138">
    <property type="entry name" value="SUBTILASE_SER"/>
    <property type="match status" value="1"/>
</dbReference>
<organism evidence="8 9">
    <name type="scientific">Prorocentrum cordatum</name>
    <dbReference type="NCBI Taxonomy" id="2364126"/>
    <lineage>
        <taxon>Eukaryota</taxon>
        <taxon>Sar</taxon>
        <taxon>Alveolata</taxon>
        <taxon>Dinophyceae</taxon>
        <taxon>Prorocentrales</taxon>
        <taxon>Prorocentraceae</taxon>
        <taxon>Prorocentrum</taxon>
    </lineage>
</organism>
<dbReference type="PANTHER" id="PTHR14218:SF15">
    <property type="entry name" value="TRIPEPTIDYL-PEPTIDASE 1"/>
    <property type="match status" value="1"/>
</dbReference>
<protein>
    <recommendedName>
        <fullName evidence="5">subtilisin</fullName>
        <ecNumber evidence="5">3.4.21.62</ecNumber>
    </recommendedName>
</protein>
<feature type="active site" description="Charge relay system" evidence="6">
    <location>
        <position position="19"/>
    </location>
</feature>
<feature type="binding site" evidence="6">
    <location>
        <position position="261"/>
    </location>
    <ligand>
        <name>Ca(2+)</name>
        <dbReference type="ChEBI" id="CHEBI:29108"/>
    </ligand>
</feature>
<evidence type="ECO:0000313" key="8">
    <source>
        <dbReference type="EMBL" id="CAK0851741.1"/>
    </source>
</evidence>
<dbReference type="CDD" id="cd04056">
    <property type="entry name" value="Peptidases_S53"/>
    <property type="match status" value="1"/>
</dbReference>
<comment type="cofactor">
    <cofactor evidence="6">
        <name>Ca(2+)</name>
        <dbReference type="ChEBI" id="CHEBI:29108"/>
    </cofactor>
    <text evidence="6">Binds 1 Ca(2+) ion per subunit.</text>
</comment>
<gene>
    <name evidence="8" type="ORF">PCOR1329_LOCUS43816</name>
</gene>
<evidence type="ECO:0000256" key="2">
    <source>
        <dbReference type="ARBA" id="ARBA00022801"/>
    </source>
</evidence>
<feature type="domain" description="Peptidase S53" evidence="7">
    <location>
        <begin position="1"/>
        <end position="301"/>
    </location>
</feature>
<dbReference type="Pfam" id="PF00082">
    <property type="entry name" value="Peptidase_S8"/>
    <property type="match status" value="1"/>
</dbReference>
<proteinExistence type="predicted"/>
<dbReference type="Gene3D" id="3.40.50.200">
    <property type="entry name" value="Peptidase S8/S53 domain"/>
    <property type="match status" value="1"/>
</dbReference>
<feature type="binding site" evidence="6">
    <location>
        <position position="260"/>
    </location>
    <ligand>
        <name>Ca(2+)</name>
        <dbReference type="ChEBI" id="CHEBI:29108"/>
    </ligand>
</feature>
<dbReference type="InterPro" id="IPR030400">
    <property type="entry name" value="Sedolisin_dom"/>
</dbReference>
<accession>A0ABN9TZF2</accession>